<dbReference type="RefSeq" id="WP_002696681.1">
    <property type="nucleotide sequence ID" value="NZ_AAWS01000012.1"/>
</dbReference>
<feature type="compositionally biased region" description="Basic and acidic residues" evidence="1">
    <location>
        <begin position="112"/>
        <end position="134"/>
    </location>
</feature>
<proteinExistence type="predicted"/>
<evidence type="ECO:0000313" key="3">
    <source>
        <dbReference type="Proteomes" id="UP000004095"/>
    </source>
</evidence>
<evidence type="ECO:0000256" key="1">
    <source>
        <dbReference type="SAM" id="MobiDB-lite"/>
    </source>
</evidence>
<name>A1ZK79_MICM2</name>
<organism evidence="2 3">
    <name type="scientific">Microscilla marina ATCC 23134</name>
    <dbReference type="NCBI Taxonomy" id="313606"/>
    <lineage>
        <taxon>Bacteria</taxon>
        <taxon>Pseudomonadati</taxon>
        <taxon>Bacteroidota</taxon>
        <taxon>Cytophagia</taxon>
        <taxon>Cytophagales</taxon>
        <taxon>Microscillaceae</taxon>
        <taxon>Microscilla</taxon>
    </lineage>
</organism>
<dbReference type="AlphaFoldDB" id="A1ZK79"/>
<dbReference type="EMBL" id="AAWS01000012">
    <property type="protein sequence ID" value="EAY29105.1"/>
    <property type="molecule type" value="Genomic_DNA"/>
</dbReference>
<protein>
    <submittedName>
        <fullName evidence="2">Uncharacterized protein</fullName>
    </submittedName>
</protein>
<comment type="caution">
    <text evidence="2">The sequence shown here is derived from an EMBL/GenBank/DDBJ whole genome shotgun (WGS) entry which is preliminary data.</text>
</comment>
<accession>A1ZK79</accession>
<feature type="region of interest" description="Disordered" evidence="1">
    <location>
        <begin position="110"/>
        <end position="134"/>
    </location>
</feature>
<evidence type="ECO:0000313" key="2">
    <source>
        <dbReference type="EMBL" id="EAY29105.1"/>
    </source>
</evidence>
<reference evidence="2 3" key="1">
    <citation type="submission" date="2007-01" db="EMBL/GenBank/DDBJ databases">
        <authorList>
            <person name="Haygood M."/>
            <person name="Podell S."/>
            <person name="Anderson C."/>
            <person name="Hopkinson B."/>
            <person name="Roe K."/>
            <person name="Barbeau K."/>
            <person name="Gaasterland T."/>
            <person name="Ferriera S."/>
            <person name="Johnson J."/>
            <person name="Kravitz S."/>
            <person name="Beeson K."/>
            <person name="Sutton G."/>
            <person name="Rogers Y.-H."/>
            <person name="Friedman R."/>
            <person name="Frazier M."/>
            <person name="Venter J.C."/>
        </authorList>
    </citation>
    <scope>NUCLEOTIDE SEQUENCE [LARGE SCALE GENOMIC DNA]</scope>
    <source>
        <strain evidence="2 3">ATCC 23134</strain>
    </source>
</reference>
<keyword evidence="3" id="KW-1185">Reference proteome</keyword>
<gene>
    <name evidence="2" type="ORF">M23134_02296</name>
</gene>
<dbReference type="Proteomes" id="UP000004095">
    <property type="component" value="Unassembled WGS sequence"/>
</dbReference>
<sequence>MVDQLAKEIAAHASINEEQGKIAAEIAIEFIKKRVADKVDQKVNEVLTLTSATIKAEVYEAVTGEPKETFMEKASEMTNDAKEKIGEFAGDAKEKIGEFADTARNFFSNRFGKKEEEKKDDDKKTDDKIAEKKD</sequence>